<dbReference type="Proteomes" id="UP001295684">
    <property type="component" value="Unassembled WGS sequence"/>
</dbReference>
<feature type="region of interest" description="Disordered" evidence="1">
    <location>
        <begin position="75"/>
        <end position="97"/>
    </location>
</feature>
<keyword evidence="2" id="KW-1133">Transmembrane helix</keyword>
<evidence type="ECO:0000313" key="5">
    <source>
        <dbReference type="Proteomes" id="UP001295684"/>
    </source>
</evidence>
<organism evidence="4 5">
    <name type="scientific">Euplotes crassus</name>
    <dbReference type="NCBI Taxonomy" id="5936"/>
    <lineage>
        <taxon>Eukaryota</taxon>
        <taxon>Sar</taxon>
        <taxon>Alveolata</taxon>
        <taxon>Ciliophora</taxon>
        <taxon>Intramacronucleata</taxon>
        <taxon>Spirotrichea</taxon>
        <taxon>Hypotrichia</taxon>
        <taxon>Euplotida</taxon>
        <taxon>Euplotidae</taxon>
        <taxon>Moneuplotes</taxon>
    </lineage>
</organism>
<name>A0AAD1UJA6_EUPCR</name>
<comment type="caution">
    <text evidence="4">The sequence shown here is derived from an EMBL/GenBank/DDBJ whole genome shotgun (WGS) entry which is preliminary data.</text>
</comment>
<dbReference type="AlphaFoldDB" id="A0AAD1UJA6"/>
<reference evidence="4" key="1">
    <citation type="submission" date="2023-07" db="EMBL/GenBank/DDBJ databases">
        <authorList>
            <consortium name="AG Swart"/>
            <person name="Singh M."/>
            <person name="Singh A."/>
            <person name="Seah K."/>
            <person name="Emmerich C."/>
        </authorList>
    </citation>
    <scope>NUCLEOTIDE SEQUENCE</scope>
    <source>
        <strain evidence="4">DP1</strain>
    </source>
</reference>
<protein>
    <submittedName>
        <fullName evidence="4">Uncharacterized protein</fullName>
    </submittedName>
</protein>
<evidence type="ECO:0000256" key="3">
    <source>
        <dbReference type="SAM" id="SignalP"/>
    </source>
</evidence>
<accession>A0AAD1UJA6</accession>
<feature type="chain" id="PRO_5042269205" evidence="3">
    <location>
        <begin position="22"/>
        <end position="459"/>
    </location>
</feature>
<keyword evidence="3" id="KW-0732">Signal</keyword>
<dbReference type="EMBL" id="CAMPGE010009096">
    <property type="protein sequence ID" value="CAI2367970.1"/>
    <property type="molecule type" value="Genomic_DNA"/>
</dbReference>
<gene>
    <name evidence="4" type="ORF">ECRASSUSDP1_LOCUS9259</name>
</gene>
<sequence length="459" mass="52031">MRKVLIFIFLVLLTLLKSNQAAGNDFQTIMEHGTKGFFKNFFAQNGVTIKTFNMLSTSMQAWYQTLAGTRCSNSAECRNKRPQTSEKPGVGTPQKNAEEIEKLQQEEIKEMDQKRRLQPDEGRRGLTSIEEEYVDHSAGQGNTYVNGDYRVSYINGRSGCTSAETITTTNLNVYTCNGVQVTQAGYFNYNDKAGYTCTITATSTRVGCWCRTDSSGNCIINYIPTCNITILEPDFSRPCGGPADDGPYYTFSNPGYDPCHWIDLAGKVNLRYKLKCFEEPPSELLDNWKIADETSGEIRTRITSGAWLTDSAQSLKLANNNQNTLLFSLQNWNWLSETIDFSQVVFSLNQMYGEEELTTTVDFSKIKEEEQKYYSPGGRVFLDANFESVDASLNSYGFFFEVAGYKEPTPTVDIWFILIAVFLSLFFAAFVGLIIYCYGRRWYKKRQMLKEAEKEESTS</sequence>
<evidence type="ECO:0000256" key="1">
    <source>
        <dbReference type="SAM" id="MobiDB-lite"/>
    </source>
</evidence>
<proteinExistence type="predicted"/>
<feature type="transmembrane region" description="Helical" evidence="2">
    <location>
        <begin position="414"/>
        <end position="438"/>
    </location>
</feature>
<evidence type="ECO:0000256" key="2">
    <source>
        <dbReference type="SAM" id="Phobius"/>
    </source>
</evidence>
<keyword evidence="5" id="KW-1185">Reference proteome</keyword>
<evidence type="ECO:0000313" key="4">
    <source>
        <dbReference type="EMBL" id="CAI2367970.1"/>
    </source>
</evidence>
<keyword evidence="2" id="KW-0472">Membrane</keyword>
<keyword evidence="2" id="KW-0812">Transmembrane</keyword>
<feature type="signal peptide" evidence="3">
    <location>
        <begin position="1"/>
        <end position="21"/>
    </location>
</feature>